<dbReference type="AlphaFoldDB" id="A0A0K9PTY0"/>
<keyword evidence="6 7" id="KW-0472">Membrane</keyword>
<feature type="transmembrane region" description="Helical" evidence="7">
    <location>
        <begin position="461"/>
        <end position="485"/>
    </location>
</feature>
<dbReference type="PANTHER" id="PTHR48017">
    <property type="entry name" value="OS05G0424000 PROTEIN-RELATED"/>
    <property type="match status" value="1"/>
</dbReference>
<feature type="transmembrane region" description="Helical" evidence="7">
    <location>
        <begin position="356"/>
        <end position="381"/>
    </location>
</feature>
<evidence type="ECO:0000256" key="7">
    <source>
        <dbReference type="SAM" id="Phobius"/>
    </source>
</evidence>
<dbReference type="Pfam" id="PF01490">
    <property type="entry name" value="Aa_trans"/>
    <property type="match status" value="1"/>
</dbReference>
<evidence type="ECO:0000256" key="2">
    <source>
        <dbReference type="ARBA" id="ARBA00022448"/>
    </source>
</evidence>
<feature type="transmembrane region" description="Helical" evidence="7">
    <location>
        <begin position="117"/>
        <end position="140"/>
    </location>
</feature>
<dbReference type="GO" id="GO:0003333">
    <property type="term" value="P:amino acid transmembrane transport"/>
    <property type="evidence" value="ECO:0000318"/>
    <property type="project" value="GO_Central"/>
</dbReference>
<evidence type="ECO:0000259" key="8">
    <source>
        <dbReference type="Pfam" id="PF01490"/>
    </source>
</evidence>
<keyword evidence="5 7" id="KW-1133">Transmembrane helix</keyword>
<accession>A0A0K9PTY0</accession>
<feature type="transmembrane region" description="Helical" evidence="7">
    <location>
        <begin position="275"/>
        <end position="293"/>
    </location>
</feature>
<evidence type="ECO:0000256" key="1">
    <source>
        <dbReference type="ARBA" id="ARBA00004370"/>
    </source>
</evidence>
<feature type="transmembrane region" description="Helical" evidence="7">
    <location>
        <begin position="178"/>
        <end position="200"/>
    </location>
</feature>
<protein>
    <submittedName>
        <fullName evidence="9">Putative proline transporter 2</fullName>
    </submittedName>
</protein>
<keyword evidence="2" id="KW-0813">Transport</keyword>
<evidence type="ECO:0000313" key="10">
    <source>
        <dbReference type="Proteomes" id="UP000036987"/>
    </source>
</evidence>
<organism evidence="9 10">
    <name type="scientific">Zostera marina</name>
    <name type="common">Eelgrass</name>
    <dbReference type="NCBI Taxonomy" id="29655"/>
    <lineage>
        <taxon>Eukaryota</taxon>
        <taxon>Viridiplantae</taxon>
        <taxon>Streptophyta</taxon>
        <taxon>Embryophyta</taxon>
        <taxon>Tracheophyta</taxon>
        <taxon>Spermatophyta</taxon>
        <taxon>Magnoliopsida</taxon>
        <taxon>Liliopsida</taxon>
        <taxon>Zosteraceae</taxon>
        <taxon>Zostera</taxon>
    </lineage>
</organism>
<dbReference type="EMBL" id="LFYR01000625">
    <property type="protein sequence ID" value="KMZ72508.1"/>
    <property type="molecule type" value="Genomic_DNA"/>
</dbReference>
<feature type="transmembrane region" description="Helical" evidence="7">
    <location>
        <begin position="234"/>
        <end position="255"/>
    </location>
</feature>
<dbReference type="GO" id="GO:0016020">
    <property type="term" value="C:membrane"/>
    <property type="evidence" value="ECO:0000318"/>
    <property type="project" value="GO_Central"/>
</dbReference>
<evidence type="ECO:0000313" key="9">
    <source>
        <dbReference type="EMBL" id="KMZ72508.1"/>
    </source>
</evidence>
<feature type="transmembrane region" description="Helical" evidence="7">
    <location>
        <begin position="428"/>
        <end position="449"/>
    </location>
</feature>
<dbReference type="STRING" id="29655.A0A0K9PTY0"/>
<evidence type="ECO:0000256" key="4">
    <source>
        <dbReference type="ARBA" id="ARBA00022970"/>
    </source>
</evidence>
<feature type="domain" description="Amino acid transporter transmembrane" evidence="8">
    <location>
        <begin position="89"/>
        <end position="480"/>
    </location>
</feature>
<dbReference type="InterPro" id="IPR013057">
    <property type="entry name" value="AA_transpt_TM"/>
</dbReference>
<gene>
    <name evidence="9" type="ORF">ZOSMA_162G00290</name>
</gene>
<comment type="caution">
    <text evidence="9">The sequence shown here is derived from an EMBL/GenBank/DDBJ whole genome shotgun (WGS) entry which is preliminary data.</text>
</comment>
<dbReference type="OrthoDB" id="40134at2759"/>
<proteinExistence type="predicted"/>
<feature type="transmembrane region" description="Helical" evidence="7">
    <location>
        <begin position="314"/>
        <end position="336"/>
    </location>
</feature>
<feature type="transmembrane region" description="Helical" evidence="7">
    <location>
        <begin position="206"/>
        <end position="227"/>
    </location>
</feature>
<keyword evidence="3 7" id="KW-0812">Transmembrane</keyword>
<evidence type="ECO:0000256" key="6">
    <source>
        <dbReference type="ARBA" id="ARBA00023136"/>
    </source>
</evidence>
<keyword evidence="4" id="KW-0029">Amino-acid transport</keyword>
<dbReference type="Proteomes" id="UP000036987">
    <property type="component" value="Unassembled WGS sequence"/>
</dbReference>
<sequence length="497" mass="54672">MNAAKCSLLLRSNSESSAINREEEDQGHEVVGNLAFSSATTHISQTDLEIQRSYSLLGEMVLNEDIEKRDADLGIQVSDATVHQISTDPWYQVGFVLTTGINSAYVLGYSGSIMVPLGWYGGAIGLTLAAAISLYANVLLARLHELGGKRHIRYRDLAGHIYGTNVYKLTWLLQYVNLFMINIGFIILAGQALKAIYVLYTDDGILKLPYCIVITGAICVIFACSVPHLSALRIWLGFSTLFSFIYITTAFVLSLRDGVNHPPTNYESSGSNNGNVFTIIGASASLVFAYNTGMLPEIQATIKPPVIRNMEKALWFQFTVGLLPMFAVTFMGYWAYGSATSSYLLNNVTGPAWIKMIANASAFLQTVIALHIFASPMYEYLDTKYGRLKGNAFSLYNISFRVFVRGGYLTFTTFVAALLPFLGDFMSLTGALSTFPLTFVLANHMFLMAKKNDLNLVEKCWHWLNVVGFSLLSASAAVAAVKLIVSDSKTYHVFADI</sequence>
<feature type="transmembrane region" description="Helical" evidence="7">
    <location>
        <begin position="402"/>
        <end position="422"/>
    </location>
</feature>
<dbReference type="GO" id="GO:0015171">
    <property type="term" value="F:amino acid transmembrane transporter activity"/>
    <property type="evidence" value="ECO:0000318"/>
    <property type="project" value="GO_Central"/>
</dbReference>
<name>A0A0K9PTY0_ZOSMR</name>
<keyword evidence="10" id="KW-1185">Reference proteome</keyword>
<dbReference type="OMA" id="VWIKATA"/>
<evidence type="ECO:0000256" key="5">
    <source>
        <dbReference type="ARBA" id="ARBA00022989"/>
    </source>
</evidence>
<reference evidence="10" key="1">
    <citation type="journal article" date="2016" name="Nature">
        <title>The genome of the seagrass Zostera marina reveals angiosperm adaptation to the sea.</title>
        <authorList>
            <person name="Olsen J.L."/>
            <person name="Rouze P."/>
            <person name="Verhelst B."/>
            <person name="Lin Y.-C."/>
            <person name="Bayer T."/>
            <person name="Collen J."/>
            <person name="Dattolo E."/>
            <person name="De Paoli E."/>
            <person name="Dittami S."/>
            <person name="Maumus F."/>
            <person name="Michel G."/>
            <person name="Kersting A."/>
            <person name="Lauritano C."/>
            <person name="Lohaus R."/>
            <person name="Toepel M."/>
            <person name="Tonon T."/>
            <person name="Vanneste K."/>
            <person name="Amirebrahimi M."/>
            <person name="Brakel J."/>
            <person name="Bostroem C."/>
            <person name="Chovatia M."/>
            <person name="Grimwood J."/>
            <person name="Jenkins J.W."/>
            <person name="Jueterbock A."/>
            <person name="Mraz A."/>
            <person name="Stam W.T."/>
            <person name="Tice H."/>
            <person name="Bornberg-Bauer E."/>
            <person name="Green P.J."/>
            <person name="Pearson G.A."/>
            <person name="Procaccini G."/>
            <person name="Duarte C.M."/>
            <person name="Schmutz J."/>
            <person name="Reusch T.B.H."/>
            <person name="Van de Peer Y."/>
        </authorList>
    </citation>
    <scope>NUCLEOTIDE SEQUENCE [LARGE SCALE GENOMIC DNA]</scope>
    <source>
        <strain evidence="10">cv. Finnish</strain>
    </source>
</reference>
<evidence type="ECO:0000256" key="3">
    <source>
        <dbReference type="ARBA" id="ARBA00022692"/>
    </source>
</evidence>
<comment type="subcellular location">
    <subcellularLocation>
        <location evidence="1">Membrane</location>
    </subcellularLocation>
</comment>